<evidence type="ECO:0000256" key="2">
    <source>
        <dbReference type="ARBA" id="ARBA00022777"/>
    </source>
</evidence>
<feature type="domain" description="HipA-like C-terminal" evidence="3">
    <location>
        <begin position="150"/>
        <end position="384"/>
    </location>
</feature>
<accession>A0A6J7LBT6</accession>
<dbReference type="NCBIfam" id="TIGR03071">
    <property type="entry name" value="couple_hipA"/>
    <property type="match status" value="1"/>
</dbReference>
<evidence type="ECO:0000259" key="3">
    <source>
        <dbReference type="Pfam" id="PF07804"/>
    </source>
</evidence>
<protein>
    <submittedName>
        <fullName evidence="5">Unannotated protein</fullName>
    </submittedName>
</protein>
<dbReference type="EMBL" id="CAFBNE010000096">
    <property type="protein sequence ID" value="CAB4964273.1"/>
    <property type="molecule type" value="Genomic_DNA"/>
</dbReference>
<sequence>MKGERLRVLLAGTPIGWLEREDGTAQPTFNYDADYARNGTVALSARLPLTTMTSPSRRVAPYLQGLLPESEATRERWAIRTGTSADDPFGMLASMGWDCTGAVQFCLPGDIDRMVSRQGDHVEVSETDLARRLRDLRQDPASWTMPEEHWSLGGQQEKFALARIDGRWHEAHGAAATTHIIKPGIRHLQNQALVEHVTMSAASALGLEVAESTFVRFEDEWAIVVDRFDRFAMDGGGIGRLHQEDFCQALGRLPAAKFEQRGGPTLGDMVRVIRQESTRQESDILALADFLIINVVAGAPDGHSKNISILRSAGATWVAPLYDLATGLVYDSRDVDRSVAVSVGGERSVARIRQRQWERAATTLGIPVDPLTARVSQLARGFPKAFDSAVNSMIAVPGAEAVLERASKNLTPHCDRILAQLD</sequence>
<dbReference type="InterPro" id="IPR017508">
    <property type="entry name" value="HipA_N1"/>
</dbReference>
<reference evidence="5" key="1">
    <citation type="submission" date="2020-05" db="EMBL/GenBank/DDBJ databases">
        <authorList>
            <person name="Chiriac C."/>
            <person name="Salcher M."/>
            <person name="Ghai R."/>
            <person name="Kavagutti S V."/>
        </authorList>
    </citation>
    <scope>NUCLEOTIDE SEQUENCE</scope>
</reference>
<dbReference type="InterPro" id="IPR052028">
    <property type="entry name" value="HipA_Ser/Thr_kinase"/>
</dbReference>
<dbReference type="Pfam" id="PF13657">
    <property type="entry name" value="Couple_hipA"/>
    <property type="match status" value="1"/>
</dbReference>
<evidence type="ECO:0000313" key="5">
    <source>
        <dbReference type="EMBL" id="CAB4964273.1"/>
    </source>
</evidence>
<dbReference type="PANTHER" id="PTHR37419:SF1">
    <property type="entry name" value="SERINE_THREONINE-PROTEIN KINASE TOXIN HIPA"/>
    <property type="match status" value="1"/>
</dbReference>
<evidence type="ECO:0000259" key="4">
    <source>
        <dbReference type="Pfam" id="PF13657"/>
    </source>
</evidence>
<evidence type="ECO:0000256" key="1">
    <source>
        <dbReference type="ARBA" id="ARBA00022679"/>
    </source>
</evidence>
<feature type="domain" description="HipA N-terminal subdomain 1" evidence="4">
    <location>
        <begin position="6"/>
        <end position="105"/>
    </location>
</feature>
<dbReference type="CDD" id="cd17808">
    <property type="entry name" value="HipA_Ec_like"/>
    <property type="match status" value="1"/>
</dbReference>
<gene>
    <name evidence="5" type="ORF">UFOPK3772_02485</name>
</gene>
<dbReference type="InterPro" id="IPR012893">
    <property type="entry name" value="HipA-like_C"/>
</dbReference>
<dbReference type="Pfam" id="PF07804">
    <property type="entry name" value="HipA_C"/>
    <property type="match status" value="1"/>
</dbReference>
<dbReference type="AlphaFoldDB" id="A0A6J7LBT6"/>
<dbReference type="GO" id="GO:0005829">
    <property type="term" value="C:cytosol"/>
    <property type="evidence" value="ECO:0007669"/>
    <property type="project" value="TreeGrafter"/>
</dbReference>
<proteinExistence type="predicted"/>
<keyword evidence="2" id="KW-0418">Kinase</keyword>
<name>A0A6J7LBT6_9ZZZZ</name>
<keyword evidence="1" id="KW-0808">Transferase</keyword>
<dbReference type="Gene3D" id="1.10.1070.20">
    <property type="match status" value="1"/>
</dbReference>
<organism evidence="5">
    <name type="scientific">freshwater metagenome</name>
    <dbReference type="NCBI Taxonomy" id="449393"/>
    <lineage>
        <taxon>unclassified sequences</taxon>
        <taxon>metagenomes</taxon>
        <taxon>ecological metagenomes</taxon>
    </lineage>
</organism>
<dbReference type="GO" id="GO:0004674">
    <property type="term" value="F:protein serine/threonine kinase activity"/>
    <property type="evidence" value="ECO:0007669"/>
    <property type="project" value="TreeGrafter"/>
</dbReference>
<dbReference type="PANTHER" id="PTHR37419">
    <property type="entry name" value="SERINE/THREONINE-PROTEIN KINASE TOXIN HIPA"/>
    <property type="match status" value="1"/>
</dbReference>